<dbReference type="EMBL" id="RBZW01000021">
    <property type="protein sequence ID" value="THE65192.1"/>
    <property type="molecule type" value="Genomic_DNA"/>
</dbReference>
<reference evidence="2 3" key="1">
    <citation type="submission" date="2018-10" db="EMBL/GenBank/DDBJ databases">
        <title>Natronolimnobius sp. XQ-INN 246 isolated from Inner Mongolia Autonomous Region of China.</title>
        <authorList>
            <person name="Xue Q."/>
        </authorList>
    </citation>
    <scope>NUCLEOTIDE SEQUENCE [LARGE SCALE GENOMIC DNA]</scope>
    <source>
        <strain evidence="2 3">XQ-INN 246</strain>
    </source>
</reference>
<evidence type="ECO:0000256" key="1">
    <source>
        <dbReference type="SAM" id="Phobius"/>
    </source>
</evidence>
<keyword evidence="1" id="KW-0812">Transmembrane</keyword>
<feature type="transmembrane region" description="Helical" evidence="1">
    <location>
        <begin position="138"/>
        <end position="158"/>
    </location>
</feature>
<comment type="caution">
    <text evidence="2">The sequence shown here is derived from an EMBL/GenBank/DDBJ whole genome shotgun (WGS) entry which is preliminary data.</text>
</comment>
<sequence length="229" mass="24116">MGVHRMIESGADVWVADPTLWIHVFAGVLALAAGLGAMVTKKGGRRHNAAGKAYAIAMAVVVVTAVPLAIWTANWFLLAIAVFSGYLVFGGYRVIARRRAGLTGPTLIDYSGHGSMVAVGGLMIVFGGWQTVTGPPGLAPALAVFGGIGAGFAVFSLLEFRSPPDERTPWINWHLGFMGGAYIATVTATITVNLTMVPPLIRWLGPTVLGVPLIIYASRMYPPRFAPAA</sequence>
<gene>
    <name evidence="2" type="ORF">D8Y22_08215</name>
</gene>
<protein>
    <recommendedName>
        <fullName evidence="4">DUF2306 domain-containing protein</fullName>
    </recommendedName>
</protein>
<feature type="transmembrane region" description="Helical" evidence="1">
    <location>
        <begin position="51"/>
        <end position="70"/>
    </location>
</feature>
<keyword evidence="3" id="KW-1185">Reference proteome</keyword>
<evidence type="ECO:0000313" key="2">
    <source>
        <dbReference type="EMBL" id="THE65192.1"/>
    </source>
</evidence>
<evidence type="ECO:0008006" key="4">
    <source>
        <dbReference type="Google" id="ProtNLM"/>
    </source>
</evidence>
<keyword evidence="1" id="KW-0472">Membrane</keyword>
<dbReference type="AlphaFoldDB" id="A0A4S3TLY7"/>
<proteinExistence type="predicted"/>
<keyword evidence="1" id="KW-1133">Transmembrane helix</keyword>
<feature type="transmembrane region" description="Helical" evidence="1">
    <location>
        <begin position="170"/>
        <end position="194"/>
    </location>
</feature>
<feature type="transmembrane region" description="Helical" evidence="1">
    <location>
        <begin position="20"/>
        <end position="39"/>
    </location>
</feature>
<name>A0A4S3TLY7_9EURY</name>
<feature type="transmembrane region" description="Helical" evidence="1">
    <location>
        <begin position="200"/>
        <end position="217"/>
    </location>
</feature>
<organism evidence="2 3">
    <name type="scientific">Salinadaptatus halalkaliphilus</name>
    <dbReference type="NCBI Taxonomy" id="2419781"/>
    <lineage>
        <taxon>Archaea</taxon>
        <taxon>Methanobacteriati</taxon>
        <taxon>Methanobacteriota</taxon>
        <taxon>Stenosarchaea group</taxon>
        <taxon>Halobacteria</taxon>
        <taxon>Halobacteriales</taxon>
        <taxon>Natrialbaceae</taxon>
        <taxon>Salinadaptatus</taxon>
    </lineage>
</organism>
<evidence type="ECO:0000313" key="3">
    <source>
        <dbReference type="Proteomes" id="UP000318864"/>
    </source>
</evidence>
<accession>A0A4S3TLY7</accession>
<feature type="transmembrane region" description="Helical" evidence="1">
    <location>
        <begin position="107"/>
        <end position="126"/>
    </location>
</feature>
<feature type="transmembrane region" description="Helical" evidence="1">
    <location>
        <begin position="76"/>
        <end position="95"/>
    </location>
</feature>
<dbReference type="Proteomes" id="UP000318864">
    <property type="component" value="Unassembled WGS sequence"/>
</dbReference>